<dbReference type="Proteomes" id="UP000298646">
    <property type="component" value="Chromosome circular"/>
</dbReference>
<reference evidence="1 2" key="1">
    <citation type="submission" date="2019-04" db="EMBL/GenBank/DDBJ databases">
        <title>Complete genome sequence of Agrobacterium tumefaciens CFBP6624.</title>
        <authorList>
            <person name="Haryono M."/>
            <person name="Lin Y.-C."/>
            <person name="Lai E.-M."/>
            <person name="Kuo C.-H."/>
        </authorList>
    </citation>
    <scope>NUCLEOTIDE SEQUENCE [LARGE SCALE GENOMIC DNA]</scope>
    <source>
        <strain evidence="1 2">CFBP6624</strain>
    </source>
</reference>
<organism evidence="1 2">
    <name type="scientific">Agrobacterium tumefaciens</name>
    <dbReference type="NCBI Taxonomy" id="358"/>
    <lineage>
        <taxon>Bacteria</taxon>
        <taxon>Pseudomonadati</taxon>
        <taxon>Pseudomonadota</taxon>
        <taxon>Alphaproteobacteria</taxon>
        <taxon>Hyphomicrobiales</taxon>
        <taxon>Rhizobiaceae</taxon>
        <taxon>Rhizobium/Agrobacterium group</taxon>
        <taxon>Agrobacterium</taxon>
        <taxon>Agrobacterium tumefaciens complex</taxon>
    </lineage>
</organism>
<name>A0AAE6BPA7_AGRTU</name>
<evidence type="ECO:0000313" key="2">
    <source>
        <dbReference type="Proteomes" id="UP000298646"/>
    </source>
</evidence>
<proteinExistence type="predicted"/>
<dbReference type="AlphaFoldDB" id="A0AAE6BPA7"/>
<accession>A0AAE6BPA7</accession>
<evidence type="ECO:0000313" key="1">
    <source>
        <dbReference type="EMBL" id="QCM01521.1"/>
    </source>
</evidence>
<dbReference type="EMBL" id="CP039907">
    <property type="protein sequence ID" value="QCM01521.1"/>
    <property type="molecule type" value="Genomic_DNA"/>
</dbReference>
<gene>
    <name evidence="1" type="ORF">CFBP6624_13995</name>
</gene>
<sequence length="85" mass="9583">MQGQRPFRPHSLSSEPSLQKSLPQYVVRIQEPSGRNQRKFARMAGLPPFAASRGAETIESIRCKRYMLMQLVNFTPVLGMGLHGI</sequence>
<protein>
    <submittedName>
        <fullName evidence="1">Uncharacterized protein</fullName>
    </submittedName>
</protein>